<dbReference type="SUPFAM" id="SSF52091">
    <property type="entry name" value="SpoIIaa-like"/>
    <property type="match status" value="1"/>
</dbReference>
<evidence type="ECO:0000313" key="3">
    <source>
        <dbReference type="Proteomes" id="UP001344658"/>
    </source>
</evidence>
<organism evidence="2 3">
    <name type="scientific">Actinacidiphila polyblastidii</name>
    <dbReference type="NCBI Taxonomy" id="3110430"/>
    <lineage>
        <taxon>Bacteria</taxon>
        <taxon>Bacillati</taxon>
        <taxon>Actinomycetota</taxon>
        <taxon>Actinomycetes</taxon>
        <taxon>Kitasatosporales</taxon>
        <taxon>Streptomycetaceae</taxon>
        <taxon>Actinacidiphila</taxon>
    </lineage>
</organism>
<reference evidence="2 3" key="1">
    <citation type="submission" date="2023-12" db="EMBL/GenBank/DDBJ databases">
        <title>Streptomyces sp. V4-01.</title>
        <authorList>
            <person name="Somphong A."/>
            <person name="Phongsopitanun W."/>
        </authorList>
    </citation>
    <scope>NUCLEOTIDE SEQUENCE [LARGE SCALE GENOMIC DNA]</scope>
    <source>
        <strain evidence="2 3">V4-01</strain>
    </source>
</reference>
<sequence length="116" mass="13221">MRITTQNDGVTVVIRPRGEIDFAVLPELLTAAHQLPPGVTHVIWNMQEARFMDVAALHLLVQQQLECVATGRTLAVTGLHYQPQRLLELAKELFPAWDWDDFLPRDLPLTRSSRVR</sequence>
<dbReference type="Pfam" id="PF01740">
    <property type="entry name" value="STAS"/>
    <property type="match status" value="1"/>
</dbReference>
<dbReference type="InterPro" id="IPR036513">
    <property type="entry name" value="STAS_dom_sf"/>
</dbReference>
<keyword evidence="3" id="KW-1185">Reference proteome</keyword>
<dbReference type="PROSITE" id="PS50801">
    <property type="entry name" value="STAS"/>
    <property type="match status" value="1"/>
</dbReference>
<gene>
    <name evidence="2" type="ORF">V2S66_18615</name>
</gene>
<protein>
    <submittedName>
        <fullName evidence="2">STAS domain-containing protein</fullName>
    </submittedName>
</protein>
<dbReference type="RefSeq" id="WP_330796864.1">
    <property type="nucleotide sequence ID" value="NZ_JAZEWV010000014.1"/>
</dbReference>
<feature type="domain" description="STAS" evidence="1">
    <location>
        <begin position="1"/>
        <end position="90"/>
    </location>
</feature>
<dbReference type="CDD" id="cd07043">
    <property type="entry name" value="STAS_anti-anti-sigma_factors"/>
    <property type="match status" value="1"/>
</dbReference>
<dbReference type="Proteomes" id="UP001344658">
    <property type="component" value="Unassembled WGS sequence"/>
</dbReference>
<dbReference type="Gene3D" id="3.30.750.24">
    <property type="entry name" value="STAS domain"/>
    <property type="match status" value="1"/>
</dbReference>
<evidence type="ECO:0000259" key="1">
    <source>
        <dbReference type="PROSITE" id="PS50801"/>
    </source>
</evidence>
<evidence type="ECO:0000313" key="2">
    <source>
        <dbReference type="EMBL" id="MEE4543977.1"/>
    </source>
</evidence>
<dbReference type="InterPro" id="IPR002645">
    <property type="entry name" value="STAS_dom"/>
</dbReference>
<name>A0ABU7PDT2_9ACTN</name>
<comment type="caution">
    <text evidence="2">The sequence shown here is derived from an EMBL/GenBank/DDBJ whole genome shotgun (WGS) entry which is preliminary data.</text>
</comment>
<proteinExistence type="predicted"/>
<dbReference type="EMBL" id="JAZEWV010000014">
    <property type="protein sequence ID" value="MEE4543977.1"/>
    <property type="molecule type" value="Genomic_DNA"/>
</dbReference>
<accession>A0ABU7PDT2</accession>